<dbReference type="AlphaFoldDB" id="A0A3A1UVA5"/>
<dbReference type="Proteomes" id="UP000266482">
    <property type="component" value="Unassembled WGS sequence"/>
</dbReference>
<evidence type="ECO:0000256" key="1">
    <source>
        <dbReference type="SAM" id="MobiDB-lite"/>
    </source>
</evidence>
<organism evidence="2 3">
    <name type="scientific">Paenibacillus nanensis</name>
    <dbReference type="NCBI Taxonomy" id="393251"/>
    <lineage>
        <taxon>Bacteria</taxon>
        <taxon>Bacillati</taxon>
        <taxon>Bacillota</taxon>
        <taxon>Bacilli</taxon>
        <taxon>Bacillales</taxon>
        <taxon>Paenibacillaceae</taxon>
        <taxon>Paenibacillus</taxon>
    </lineage>
</organism>
<dbReference type="RefSeq" id="WP_119600204.1">
    <property type="nucleotide sequence ID" value="NZ_QXQA01000007.1"/>
</dbReference>
<keyword evidence="3" id="KW-1185">Reference proteome</keyword>
<proteinExistence type="predicted"/>
<feature type="compositionally biased region" description="Basic and acidic residues" evidence="1">
    <location>
        <begin position="1"/>
        <end position="20"/>
    </location>
</feature>
<accession>A0A3A1UVA5</accession>
<dbReference type="EMBL" id="QXQA01000007">
    <property type="protein sequence ID" value="RIX52479.1"/>
    <property type="molecule type" value="Genomic_DNA"/>
</dbReference>
<evidence type="ECO:0000313" key="3">
    <source>
        <dbReference type="Proteomes" id="UP000266482"/>
    </source>
</evidence>
<protein>
    <submittedName>
        <fullName evidence="2">Uncharacterized protein</fullName>
    </submittedName>
</protein>
<reference evidence="2 3" key="1">
    <citation type="submission" date="2018-09" db="EMBL/GenBank/DDBJ databases">
        <title>Paenibacillus aracenensis nov. sp. isolated from a cave in southern Spain.</title>
        <authorList>
            <person name="Jurado V."/>
            <person name="Gutierrez-Patricio S."/>
            <person name="Gonzalez-Pimentel J.L."/>
            <person name="Miller A.Z."/>
            <person name="Laiz L."/>
            <person name="Saiz-Jimenez C."/>
        </authorList>
    </citation>
    <scope>NUCLEOTIDE SEQUENCE [LARGE SCALE GENOMIC DNA]</scope>
    <source>
        <strain evidence="2 3">DSM 22867</strain>
    </source>
</reference>
<evidence type="ECO:0000313" key="2">
    <source>
        <dbReference type="EMBL" id="RIX52479.1"/>
    </source>
</evidence>
<comment type="caution">
    <text evidence="2">The sequence shown here is derived from an EMBL/GenBank/DDBJ whole genome shotgun (WGS) entry which is preliminary data.</text>
</comment>
<sequence length="61" mass="6994">MSDSLKDREDRLQLARRDQQAESPGAQTERPPAPPPGPPRANEQWKALYARIREVTEGLRR</sequence>
<gene>
    <name evidence="2" type="ORF">D3P08_13485</name>
</gene>
<feature type="region of interest" description="Disordered" evidence="1">
    <location>
        <begin position="1"/>
        <end position="42"/>
    </location>
</feature>
<name>A0A3A1UVA5_9BACL</name>